<accession>A0A098BW29</accession>
<feature type="transmembrane region" description="Helical" evidence="1">
    <location>
        <begin position="137"/>
        <end position="158"/>
    </location>
</feature>
<feature type="transmembrane region" description="Helical" evidence="1">
    <location>
        <begin position="110"/>
        <end position="131"/>
    </location>
</feature>
<dbReference type="STRING" id="1562970.ING2E5B_0099"/>
<reference evidence="2 3" key="1">
    <citation type="submission" date="2014-08" db="EMBL/GenBank/DDBJ databases">
        <authorList>
            <person name="Wibberg D."/>
        </authorList>
    </citation>
    <scope>NUCLEOTIDE SEQUENCE [LARGE SCALE GENOMIC DNA]</scope>
    <source>
        <strain evidence="3">ING2-E5B</strain>
    </source>
</reference>
<feature type="transmembrane region" description="Helical" evidence="1">
    <location>
        <begin position="21"/>
        <end position="42"/>
    </location>
</feature>
<dbReference type="InterPro" id="IPR021683">
    <property type="entry name" value="DUF3267"/>
</dbReference>
<evidence type="ECO:0000256" key="1">
    <source>
        <dbReference type="SAM" id="Phobius"/>
    </source>
</evidence>
<evidence type="ECO:0000313" key="2">
    <source>
        <dbReference type="EMBL" id="CEA14784.1"/>
    </source>
</evidence>
<keyword evidence="1" id="KW-0472">Membrane</keyword>
<keyword evidence="1" id="KW-0812">Transmembrane</keyword>
<gene>
    <name evidence="2" type="ORF">ING2E5B_0099</name>
</gene>
<keyword evidence="3" id="KW-1185">Reference proteome</keyword>
<keyword evidence="1" id="KW-1133">Transmembrane helix</keyword>
<dbReference type="OrthoDB" id="9789112at2"/>
<sequence>MLSLEQYKKEKKTIDIYEASKLAVVLFFVPLILLGLPFYFLWRPVLQFYWYDILIFSLLFIVGIVLHELIHGLIFGLFAESGFKSIRFGILWSPITPYCHCVEPLKLRHYIIGALMPAIILGLIPAVISLFNGNLMLLIIGVFFISAAAGDIMVIWILRKESMETLVLDHPSEPGCFIYRKHSR</sequence>
<dbReference type="Pfam" id="PF11667">
    <property type="entry name" value="DUF3267"/>
    <property type="match status" value="1"/>
</dbReference>
<proteinExistence type="predicted"/>
<organism evidence="2 3">
    <name type="scientific">Fermentimonas caenicola</name>
    <dbReference type="NCBI Taxonomy" id="1562970"/>
    <lineage>
        <taxon>Bacteria</taxon>
        <taxon>Pseudomonadati</taxon>
        <taxon>Bacteroidota</taxon>
        <taxon>Bacteroidia</taxon>
        <taxon>Bacteroidales</taxon>
        <taxon>Dysgonomonadaceae</taxon>
        <taxon>Fermentimonas</taxon>
    </lineage>
</organism>
<dbReference type="KEGG" id="pbt:ING2E5B_0099"/>
<evidence type="ECO:0000313" key="3">
    <source>
        <dbReference type="Proteomes" id="UP000032417"/>
    </source>
</evidence>
<dbReference type="HOGENOM" id="CLU_117652_0_0_10"/>
<name>A0A098BW29_9BACT</name>
<protein>
    <recommendedName>
        <fullName evidence="4">DUF3267 domain-containing protein</fullName>
    </recommendedName>
</protein>
<dbReference type="Proteomes" id="UP000032417">
    <property type="component" value="Chromosome 1"/>
</dbReference>
<dbReference type="AlphaFoldDB" id="A0A098BW29"/>
<feature type="transmembrane region" description="Helical" evidence="1">
    <location>
        <begin position="48"/>
        <end position="78"/>
    </location>
</feature>
<dbReference type="EMBL" id="LN515532">
    <property type="protein sequence ID" value="CEA14784.1"/>
    <property type="molecule type" value="Genomic_DNA"/>
</dbReference>
<evidence type="ECO:0008006" key="4">
    <source>
        <dbReference type="Google" id="ProtNLM"/>
    </source>
</evidence>